<comment type="caution">
    <text evidence="3">The sequence shown here is derived from an EMBL/GenBank/DDBJ whole genome shotgun (WGS) entry which is preliminary data.</text>
</comment>
<dbReference type="Gene3D" id="3.40.50.620">
    <property type="entry name" value="HUPs"/>
    <property type="match status" value="2"/>
</dbReference>
<evidence type="ECO:0000256" key="1">
    <source>
        <dbReference type="ARBA" id="ARBA00008791"/>
    </source>
</evidence>
<dbReference type="PANTHER" id="PTHR46268:SF6">
    <property type="entry name" value="UNIVERSAL STRESS PROTEIN UP12"/>
    <property type="match status" value="1"/>
</dbReference>
<evidence type="ECO:0000313" key="3">
    <source>
        <dbReference type="EMBL" id="GLL09548.1"/>
    </source>
</evidence>
<dbReference type="RefSeq" id="WP_037039787.1">
    <property type="nucleotide sequence ID" value="NZ_BAAAUZ010000013.1"/>
</dbReference>
<organism evidence="3 4">
    <name type="scientific">Pseudonocardia halophobica</name>
    <dbReference type="NCBI Taxonomy" id="29401"/>
    <lineage>
        <taxon>Bacteria</taxon>
        <taxon>Bacillati</taxon>
        <taxon>Actinomycetota</taxon>
        <taxon>Actinomycetes</taxon>
        <taxon>Pseudonocardiales</taxon>
        <taxon>Pseudonocardiaceae</taxon>
        <taxon>Pseudonocardia</taxon>
    </lineage>
</organism>
<keyword evidence="4" id="KW-1185">Reference proteome</keyword>
<evidence type="ECO:0000259" key="2">
    <source>
        <dbReference type="Pfam" id="PF00582"/>
    </source>
</evidence>
<protein>
    <submittedName>
        <fullName evidence="3">Universal stress protein</fullName>
    </submittedName>
</protein>
<evidence type="ECO:0000313" key="4">
    <source>
        <dbReference type="Proteomes" id="UP001143463"/>
    </source>
</evidence>
<dbReference type="InterPro" id="IPR006016">
    <property type="entry name" value="UspA"/>
</dbReference>
<feature type="domain" description="UspA" evidence="2">
    <location>
        <begin position="8"/>
        <end position="146"/>
    </location>
</feature>
<sequence>MGVTPRTAVVVGVDGSESALGAVRWAAAEAARRGAPLRLVAAVTWTVYQPIGVPALGVEYQRQILVQAAGQYLEAAAATAQQVAPELDVTTEVRGGEPTTVLRDEATRARMIVLGTRGRGGFTGLLLGLVAIAVAAHAEAPVIVVRGNGALRDTAAPIVVGVDRGPQGEAALAFAFDEATRRRVPLVAVHAWGDPIIDPYLAGYVDRDVIEADERQTFDERLVTWTAKYPDVPVERVVARDSAAAALVHRSRDAALVVVGSRGRGTVRGLLLGSVGQAVLHHADAPVAVVRPEADRAE</sequence>
<dbReference type="SUPFAM" id="SSF52402">
    <property type="entry name" value="Adenine nucleotide alpha hydrolases-like"/>
    <property type="match status" value="2"/>
</dbReference>
<dbReference type="Pfam" id="PF00582">
    <property type="entry name" value="Usp"/>
    <property type="match status" value="2"/>
</dbReference>
<gene>
    <name evidence="3" type="ORF">GCM10017577_06880</name>
</gene>
<comment type="similarity">
    <text evidence="1">Belongs to the universal stress protein A family.</text>
</comment>
<dbReference type="InterPro" id="IPR006015">
    <property type="entry name" value="Universal_stress_UspA"/>
</dbReference>
<proteinExistence type="inferred from homology"/>
<dbReference type="PRINTS" id="PR01438">
    <property type="entry name" value="UNVRSLSTRESS"/>
</dbReference>
<dbReference type="EMBL" id="BSFQ01000002">
    <property type="protein sequence ID" value="GLL09548.1"/>
    <property type="molecule type" value="Genomic_DNA"/>
</dbReference>
<dbReference type="Proteomes" id="UP001143463">
    <property type="component" value="Unassembled WGS sequence"/>
</dbReference>
<reference evidence="3" key="2">
    <citation type="submission" date="2023-01" db="EMBL/GenBank/DDBJ databases">
        <authorList>
            <person name="Sun Q."/>
            <person name="Evtushenko L."/>
        </authorList>
    </citation>
    <scope>NUCLEOTIDE SEQUENCE</scope>
    <source>
        <strain evidence="3">VKM Ac-1069</strain>
    </source>
</reference>
<reference evidence="3" key="1">
    <citation type="journal article" date="2014" name="Int. J. Syst. Evol. Microbiol.">
        <title>Complete genome sequence of Corynebacterium casei LMG S-19264T (=DSM 44701T), isolated from a smear-ripened cheese.</title>
        <authorList>
            <consortium name="US DOE Joint Genome Institute (JGI-PGF)"/>
            <person name="Walter F."/>
            <person name="Albersmeier A."/>
            <person name="Kalinowski J."/>
            <person name="Ruckert C."/>
        </authorList>
    </citation>
    <scope>NUCLEOTIDE SEQUENCE</scope>
    <source>
        <strain evidence="3">VKM Ac-1069</strain>
    </source>
</reference>
<feature type="domain" description="UspA" evidence="2">
    <location>
        <begin position="157"/>
        <end position="291"/>
    </location>
</feature>
<name>A0A9W6KXK3_9PSEU</name>
<dbReference type="InterPro" id="IPR014729">
    <property type="entry name" value="Rossmann-like_a/b/a_fold"/>
</dbReference>
<accession>A0A9W6KXK3</accession>
<dbReference type="AlphaFoldDB" id="A0A9W6KXK3"/>
<dbReference type="PANTHER" id="PTHR46268">
    <property type="entry name" value="STRESS RESPONSE PROTEIN NHAX"/>
    <property type="match status" value="1"/>
</dbReference>